<keyword evidence="3" id="KW-0858">Xylan degradation</keyword>
<evidence type="ECO:0000256" key="8">
    <source>
        <dbReference type="SAM" id="SignalP"/>
    </source>
</evidence>
<keyword evidence="10" id="KW-1185">Reference proteome</keyword>
<dbReference type="Proteomes" id="UP001526201">
    <property type="component" value="Unassembled WGS sequence"/>
</dbReference>
<keyword evidence="5" id="KW-0378">Hydrolase</keyword>
<evidence type="ECO:0000256" key="4">
    <source>
        <dbReference type="ARBA" id="ARBA00022729"/>
    </source>
</evidence>
<sequence length="311" mass="31373">MPAWANEFRIRIAAATLSAVLAAMGGLLSAPAWAAGDIDGRLTFGGLQRTYLVHAPAGLDHPAGLVLNLHGAGSTGADQAAISHYDTVADQLGLVVVYPDGIDRSWADGRGASKPDRQGVDDVGFLSALADRLVHDYGIAPGRVFATGMSAGAFMTNRLACDRADLVAAIAPVSGTLGAGVGCAPSRPVAVLETHGTADPVVPYDGGTMTGRGGVSDILPATGMAARWRDADGCPAPVQDGLPSAGDGTSVRRLTAAPCADGTAVVLLSVDGGGHTWPRGNFALPADTVGLATGATDISLASGQFFLMHAR</sequence>
<proteinExistence type="predicted"/>
<comment type="subcellular location">
    <subcellularLocation>
        <location evidence="1">Secreted</location>
    </subcellularLocation>
</comment>
<keyword evidence="2" id="KW-0964">Secreted</keyword>
<dbReference type="PANTHER" id="PTHR38050">
    <property type="match status" value="1"/>
</dbReference>
<keyword evidence="6" id="KW-0119">Carbohydrate metabolism</keyword>
<dbReference type="InterPro" id="IPR029058">
    <property type="entry name" value="AB_hydrolase_fold"/>
</dbReference>
<evidence type="ECO:0000256" key="3">
    <source>
        <dbReference type="ARBA" id="ARBA00022651"/>
    </source>
</evidence>
<evidence type="ECO:0000256" key="2">
    <source>
        <dbReference type="ARBA" id="ARBA00022525"/>
    </source>
</evidence>
<evidence type="ECO:0000256" key="6">
    <source>
        <dbReference type="ARBA" id="ARBA00023277"/>
    </source>
</evidence>
<reference evidence="9 10" key="1">
    <citation type="journal article" date="2022" name="BMC Genomics">
        <title>Comparative genome analysis of mycobacteria focusing on tRNA and non-coding RNA.</title>
        <authorList>
            <person name="Behra P.R.K."/>
            <person name="Pettersson B.M.F."/>
            <person name="Ramesh M."/>
            <person name="Das S."/>
            <person name="Dasgupta S."/>
            <person name="Kirsebom L.A."/>
        </authorList>
    </citation>
    <scope>NUCLEOTIDE SEQUENCE [LARGE SCALE GENOMIC DNA]</scope>
    <source>
        <strain evidence="9 10">DSM 44078</strain>
    </source>
</reference>
<dbReference type="Pfam" id="PF10503">
    <property type="entry name" value="Esterase_PHB"/>
    <property type="match status" value="1"/>
</dbReference>
<dbReference type="PANTHER" id="PTHR38050:SF2">
    <property type="entry name" value="FERULOYL ESTERASE C-RELATED"/>
    <property type="match status" value="1"/>
</dbReference>
<dbReference type="SUPFAM" id="SSF53474">
    <property type="entry name" value="alpha/beta-Hydrolases"/>
    <property type="match status" value="1"/>
</dbReference>
<name>A0ABT3C963_9MYCO</name>
<dbReference type="Gene3D" id="3.40.50.1820">
    <property type="entry name" value="alpha/beta hydrolase"/>
    <property type="match status" value="1"/>
</dbReference>
<protein>
    <submittedName>
        <fullName evidence="9">Esterase</fullName>
    </submittedName>
</protein>
<feature type="chain" id="PRO_5045645839" evidence="8">
    <location>
        <begin position="35"/>
        <end position="311"/>
    </location>
</feature>
<dbReference type="InterPro" id="IPR010126">
    <property type="entry name" value="Esterase_phb"/>
</dbReference>
<keyword evidence="7" id="KW-0624">Polysaccharide degradation</keyword>
<keyword evidence="4 8" id="KW-0732">Signal</keyword>
<evidence type="ECO:0000313" key="9">
    <source>
        <dbReference type="EMBL" id="MCV7226019.1"/>
    </source>
</evidence>
<organism evidence="9 10">
    <name type="scientific">Mycolicibacterium komossense</name>
    <dbReference type="NCBI Taxonomy" id="1779"/>
    <lineage>
        <taxon>Bacteria</taxon>
        <taxon>Bacillati</taxon>
        <taxon>Actinomycetota</taxon>
        <taxon>Actinomycetes</taxon>
        <taxon>Mycobacteriales</taxon>
        <taxon>Mycobacteriaceae</taxon>
        <taxon>Mycolicibacterium</taxon>
    </lineage>
</organism>
<accession>A0ABT3C963</accession>
<comment type="caution">
    <text evidence="9">The sequence shown here is derived from an EMBL/GenBank/DDBJ whole genome shotgun (WGS) entry which is preliminary data.</text>
</comment>
<gene>
    <name evidence="9" type="ORF">H7J73_08230</name>
</gene>
<feature type="signal peptide" evidence="8">
    <location>
        <begin position="1"/>
        <end position="34"/>
    </location>
</feature>
<evidence type="ECO:0000256" key="1">
    <source>
        <dbReference type="ARBA" id="ARBA00004613"/>
    </source>
</evidence>
<evidence type="ECO:0000313" key="10">
    <source>
        <dbReference type="Proteomes" id="UP001526201"/>
    </source>
</evidence>
<evidence type="ECO:0000256" key="7">
    <source>
        <dbReference type="ARBA" id="ARBA00023326"/>
    </source>
</evidence>
<evidence type="ECO:0000256" key="5">
    <source>
        <dbReference type="ARBA" id="ARBA00022801"/>
    </source>
</evidence>
<dbReference type="EMBL" id="JACKTY010000020">
    <property type="protein sequence ID" value="MCV7226019.1"/>
    <property type="molecule type" value="Genomic_DNA"/>
</dbReference>
<dbReference type="InterPro" id="IPR043595">
    <property type="entry name" value="FaeB/C/D"/>
</dbReference>